<organism evidence="1 2">
    <name type="scientific">Eumeta variegata</name>
    <name type="common">Bagworm moth</name>
    <name type="synonym">Eumeta japonica</name>
    <dbReference type="NCBI Taxonomy" id="151549"/>
    <lineage>
        <taxon>Eukaryota</taxon>
        <taxon>Metazoa</taxon>
        <taxon>Ecdysozoa</taxon>
        <taxon>Arthropoda</taxon>
        <taxon>Hexapoda</taxon>
        <taxon>Insecta</taxon>
        <taxon>Pterygota</taxon>
        <taxon>Neoptera</taxon>
        <taxon>Endopterygota</taxon>
        <taxon>Lepidoptera</taxon>
        <taxon>Glossata</taxon>
        <taxon>Ditrysia</taxon>
        <taxon>Tineoidea</taxon>
        <taxon>Psychidae</taxon>
        <taxon>Oiketicinae</taxon>
        <taxon>Eumeta</taxon>
    </lineage>
</organism>
<name>A0A4C1Z5E2_EUMVA</name>
<evidence type="ECO:0000313" key="2">
    <source>
        <dbReference type="Proteomes" id="UP000299102"/>
    </source>
</evidence>
<dbReference type="Proteomes" id="UP000299102">
    <property type="component" value="Unassembled WGS sequence"/>
</dbReference>
<comment type="caution">
    <text evidence="1">The sequence shown here is derived from an EMBL/GenBank/DDBJ whole genome shotgun (WGS) entry which is preliminary data.</text>
</comment>
<evidence type="ECO:0000313" key="1">
    <source>
        <dbReference type="EMBL" id="GBP82880.1"/>
    </source>
</evidence>
<accession>A0A4C1Z5E2</accession>
<reference evidence="1 2" key="1">
    <citation type="journal article" date="2019" name="Commun. Biol.">
        <title>The bagworm genome reveals a unique fibroin gene that provides high tensile strength.</title>
        <authorList>
            <person name="Kono N."/>
            <person name="Nakamura H."/>
            <person name="Ohtoshi R."/>
            <person name="Tomita M."/>
            <person name="Numata K."/>
            <person name="Arakawa K."/>
        </authorList>
    </citation>
    <scope>NUCLEOTIDE SEQUENCE [LARGE SCALE GENOMIC DNA]</scope>
</reference>
<dbReference type="AlphaFoldDB" id="A0A4C1Z5E2"/>
<proteinExistence type="predicted"/>
<dbReference type="EMBL" id="BGZK01001591">
    <property type="protein sequence ID" value="GBP82880.1"/>
    <property type="molecule type" value="Genomic_DNA"/>
</dbReference>
<sequence>MFELFSSYKMMNRQTNGRSFENIAVGQTHRVRVVNGGSSVVTSVALESDDIGCGPYHNARVLNSSHSMPMAPCLERHFKPSVADFVIALVTLEDNELPNRSGPARAA</sequence>
<protein>
    <submittedName>
        <fullName evidence="1">Uncharacterized protein</fullName>
    </submittedName>
</protein>
<keyword evidence="2" id="KW-1185">Reference proteome</keyword>
<gene>
    <name evidence="1" type="ORF">EVAR_55432_1</name>
</gene>